<keyword evidence="3" id="KW-1185">Reference proteome</keyword>
<protein>
    <submittedName>
        <fullName evidence="2">GNAT family N-acetyltransferase</fullName>
    </submittedName>
</protein>
<dbReference type="Pfam" id="PF08445">
    <property type="entry name" value="FR47"/>
    <property type="match status" value="1"/>
</dbReference>
<name>A0ABR9ZZR4_9FIRM</name>
<proteinExistence type="predicted"/>
<dbReference type="SUPFAM" id="SSF55729">
    <property type="entry name" value="Acyl-CoA N-acyltransferases (Nat)"/>
    <property type="match status" value="1"/>
</dbReference>
<dbReference type="RefSeq" id="WP_194703913.1">
    <property type="nucleotide sequence ID" value="NZ_JADKNH010000019.1"/>
</dbReference>
<gene>
    <name evidence="2" type="ORF">ISU02_21470</name>
</gene>
<evidence type="ECO:0000313" key="2">
    <source>
        <dbReference type="EMBL" id="MBF4695673.1"/>
    </source>
</evidence>
<accession>A0ABR9ZZR4</accession>
<dbReference type="InterPro" id="IPR016181">
    <property type="entry name" value="Acyl_CoA_acyltransferase"/>
</dbReference>
<dbReference type="Gene3D" id="3.40.630.30">
    <property type="match status" value="1"/>
</dbReference>
<dbReference type="InterPro" id="IPR013653">
    <property type="entry name" value="GCN5-like_dom"/>
</dbReference>
<evidence type="ECO:0000259" key="1">
    <source>
        <dbReference type="PROSITE" id="PS51186"/>
    </source>
</evidence>
<organism evidence="2 3">
    <name type="scientific">Fusibacter ferrireducens</name>
    <dbReference type="NCBI Taxonomy" id="2785058"/>
    <lineage>
        <taxon>Bacteria</taxon>
        <taxon>Bacillati</taxon>
        <taxon>Bacillota</taxon>
        <taxon>Clostridia</taxon>
        <taxon>Eubacteriales</taxon>
        <taxon>Eubacteriales Family XII. Incertae Sedis</taxon>
        <taxon>Fusibacter</taxon>
    </lineage>
</organism>
<feature type="domain" description="N-acetyltransferase" evidence="1">
    <location>
        <begin position="136"/>
        <end position="274"/>
    </location>
</feature>
<evidence type="ECO:0000313" key="3">
    <source>
        <dbReference type="Proteomes" id="UP000614200"/>
    </source>
</evidence>
<dbReference type="InterPro" id="IPR000182">
    <property type="entry name" value="GNAT_dom"/>
</dbReference>
<comment type="caution">
    <text evidence="2">The sequence shown here is derived from an EMBL/GenBank/DDBJ whole genome shotgun (WGS) entry which is preliminary data.</text>
</comment>
<reference evidence="2 3" key="1">
    <citation type="submission" date="2020-11" db="EMBL/GenBank/DDBJ databases">
        <title>Fusibacter basophilias sp. nov.</title>
        <authorList>
            <person name="Qiu D."/>
        </authorList>
    </citation>
    <scope>NUCLEOTIDE SEQUENCE [LARGE SCALE GENOMIC DNA]</scope>
    <source>
        <strain evidence="2 3">Q10-2</strain>
    </source>
</reference>
<dbReference type="PROSITE" id="PS51186">
    <property type="entry name" value="GNAT"/>
    <property type="match status" value="1"/>
</dbReference>
<sequence>MFGKLEKSDIQQIGAYLESNFEETLYFQKVYEELKQDILQGTFYGYIQQGDLVGLFYFSNKNSLTVHYSDSVVLGNLNLLKAIKHHKPKYIKGEVSVIEGIYRVICRTLDSLHEDDSILMRYDSNRKIENVEIPFEWISAASGDVFQELKFFINVETQFGRNVKSINDISKDLREMLKQKKYYLVRSSQGLIGQGLIEEETSTLGIIGGIYVDPLYRQKGIGEAISLKLTRQLLEKEKKPYLFVMTNNKHAIHLYEKIGYKVSTPYRILTVRYQ</sequence>
<dbReference type="EMBL" id="JADKNH010000019">
    <property type="protein sequence ID" value="MBF4695673.1"/>
    <property type="molecule type" value="Genomic_DNA"/>
</dbReference>
<dbReference type="Proteomes" id="UP000614200">
    <property type="component" value="Unassembled WGS sequence"/>
</dbReference>